<dbReference type="Proteomes" id="UP001341840">
    <property type="component" value="Unassembled WGS sequence"/>
</dbReference>
<evidence type="ECO:0008006" key="5">
    <source>
        <dbReference type="Google" id="ProtNLM"/>
    </source>
</evidence>
<evidence type="ECO:0000313" key="4">
    <source>
        <dbReference type="Proteomes" id="UP001341840"/>
    </source>
</evidence>
<accession>A0ABU6WSJ3</accession>
<feature type="signal peptide" evidence="2">
    <location>
        <begin position="1"/>
        <end position="16"/>
    </location>
</feature>
<keyword evidence="2" id="KW-0732">Signal</keyword>
<evidence type="ECO:0000313" key="3">
    <source>
        <dbReference type="EMBL" id="MED6187053.1"/>
    </source>
</evidence>
<proteinExistence type="predicted"/>
<feature type="compositionally biased region" description="Basic residues" evidence="1">
    <location>
        <begin position="69"/>
        <end position="78"/>
    </location>
</feature>
<evidence type="ECO:0000256" key="1">
    <source>
        <dbReference type="SAM" id="MobiDB-lite"/>
    </source>
</evidence>
<protein>
    <recommendedName>
        <fullName evidence="5">Secreted protein</fullName>
    </recommendedName>
</protein>
<feature type="region of interest" description="Disordered" evidence="1">
    <location>
        <begin position="55"/>
        <end position="78"/>
    </location>
</feature>
<gene>
    <name evidence="3" type="ORF">PIB30_072732</name>
</gene>
<organism evidence="3 4">
    <name type="scientific">Stylosanthes scabra</name>
    <dbReference type="NCBI Taxonomy" id="79078"/>
    <lineage>
        <taxon>Eukaryota</taxon>
        <taxon>Viridiplantae</taxon>
        <taxon>Streptophyta</taxon>
        <taxon>Embryophyta</taxon>
        <taxon>Tracheophyta</taxon>
        <taxon>Spermatophyta</taxon>
        <taxon>Magnoliopsida</taxon>
        <taxon>eudicotyledons</taxon>
        <taxon>Gunneridae</taxon>
        <taxon>Pentapetalae</taxon>
        <taxon>rosids</taxon>
        <taxon>fabids</taxon>
        <taxon>Fabales</taxon>
        <taxon>Fabaceae</taxon>
        <taxon>Papilionoideae</taxon>
        <taxon>50 kb inversion clade</taxon>
        <taxon>dalbergioids sensu lato</taxon>
        <taxon>Dalbergieae</taxon>
        <taxon>Pterocarpus clade</taxon>
        <taxon>Stylosanthes</taxon>
    </lineage>
</organism>
<feature type="compositionally biased region" description="Low complexity" evidence="1">
    <location>
        <begin position="55"/>
        <end position="65"/>
    </location>
</feature>
<name>A0ABU6WSJ3_9FABA</name>
<keyword evidence="4" id="KW-1185">Reference proteome</keyword>
<reference evidence="3 4" key="1">
    <citation type="journal article" date="2023" name="Plants (Basel)">
        <title>Bridging the Gap: Combining Genomics and Transcriptomics Approaches to Understand Stylosanthes scabra, an Orphan Legume from the Brazilian Caatinga.</title>
        <authorList>
            <person name="Ferreira-Neto J.R.C."/>
            <person name="da Silva M.D."/>
            <person name="Binneck E."/>
            <person name="de Melo N.F."/>
            <person name="da Silva R.H."/>
            <person name="de Melo A.L.T.M."/>
            <person name="Pandolfi V."/>
            <person name="Bustamante F.O."/>
            <person name="Brasileiro-Vidal A.C."/>
            <person name="Benko-Iseppon A.M."/>
        </authorList>
    </citation>
    <scope>NUCLEOTIDE SEQUENCE [LARGE SCALE GENOMIC DNA]</scope>
    <source>
        <tissue evidence="3">Leaves</tissue>
    </source>
</reference>
<comment type="caution">
    <text evidence="3">The sequence shown here is derived from an EMBL/GenBank/DDBJ whole genome shotgun (WGS) entry which is preliminary data.</text>
</comment>
<feature type="chain" id="PRO_5047062862" description="Secreted protein" evidence="2">
    <location>
        <begin position="17"/>
        <end position="78"/>
    </location>
</feature>
<feature type="non-terminal residue" evidence="3">
    <location>
        <position position="78"/>
    </location>
</feature>
<sequence>MLQCFLLLRYATVVSLTAPLYPSWRHHQSIPLQQHSVEEDKMSDCKRCVSLPSAMEATSSSSSKDSVFKKRKAITATS</sequence>
<evidence type="ECO:0000256" key="2">
    <source>
        <dbReference type="SAM" id="SignalP"/>
    </source>
</evidence>
<dbReference type="EMBL" id="JASCZI010182110">
    <property type="protein sequence ID" value="MED6187053.1"/>
    <property type="molecule type" value="Genomic_DNA"/>
</dbReference>